<dbReference type="Gene3D" id="2.70.70.10">
    <property type="entry name" value="Glucose Permease (Domain IIA)"/>
    <property type="match status" value="1"/>
</dbReference>
<dbReference type="InterPro" id="IPR050570">
    <property type="entry name" value="Cell_wall_metabolism_enzyme"/>
</dbReference>
<keyword evidence="1" id="KW-0732">Signal</keyword>
<feature type="compositionally biased region" description="Acidic residues" evidence="2">
    <location>
        <begin position="55"/>
        <end position="66"/>
    </location>
</feature>
<evidence type="ECO:0000256" key="1">
    <source>
        <dbReference type="ARBA" id="ARBA00022729"/>
    </source>
</evidence>
<accession>A0A414J0R9</accession>
<evidence type="ECO:0000259" key="3">
    <source>
        <dbReference type="Pfam" id="PF01551"/>
    </source>
</evidence>
<feature type="compositionally biased region" description="Basic and acidic residues" evidence="2">
    <location>
        <begin position="76"/>
        <end position="90"/>
    </location>
</feature>
<gene>
    <name evidence="4" type="ORF">DW740_15975</name>
</gene>
<evidence type="ECO:0000313" key="5">
    <source>
        <dbReference type="Proteomes" id="UP000283745"/>
    </source>
</evidence>
<organism evidence="4 5">
    <name type="scientific">Blautia obeum</name>
    <dbReference type="NCBI Taxonomy" id="40520"/>
    <lineage>
        <taxon>Bacteria</taxon>
        <taxon>Bacillati</taxon>
        <taxon>Bacillota</taxon>
        <taxon>Clostridia</taxon>
        <taxon>Lachnospirales</taxon>
        <taxon>Lachnospiraceae</taxon>
        <taxon>Blautia</taxon>
    </lineage>
</organism>
<dbReference type="SUPFAM" id="SSF51261">
    <property type="entry name" value="Duplicated hybrid motif"/>
    <property type="match status" value="1"/>
</dbReference>
<evidence type="ECO:0000256" key="2">
    <source>
        <dbReference type="SAM" id="MobiDB-lite"/>
    </source>
</evidence>
<name>A0A414J0R9_9FIRM</name>
<dbReference type="CDD" id="cd12797">
    <property type="entry name" value="M23_peptidase"/>
    <property type="match status" value="1"/>
</dbReference>
<feature type="compositionally biased region" description="Low complexity" evidence="2">
    <location>
        <begin position="116"/>
        <end position="135"/>
    </location>
</feature>
<comment type="caution">
    <text evidence="4">The sequence shown here is derived from an EMBL/GenBank/DDBJ whole genome shotgun (WGS) entry which is preliminary data.</text>
</comment>
<dbReference type="InterPro" id="IPR016047">
    <property type="entry name" value="M23ase_b-sheet_dom"/>
</dbReference>
<feature type="region of interest" description="Disordered" evidence="2">
    <location>
        <begin position="53"/>
        <end position="135"/>
    </location>
</feature>
<reference evidence="4 5" key="1">
    <citation type="submission" date="2018-08" db="EMBL/GenBank/DDBJ databases">
        <title>A genome reference for cultivated species of the human gut microbiota.</title>
        <authorList>
            <person name="Zou Y."/>
            <person name="Xue W."/>
            <person name="Luo G."/>
        </authorList>
    </citation>
    <scope>NUCLEOTIDE SEQUENCE [LARGE SCALE GENOMIC DNA]</scope>
    <source>
        <strain evidence="4 5">AM28-23</strain>
    </source>
</reference>
<evidence type="ECO:0000313" key="4">
    <source>
        <dbReference type="EMBL" id="RHE37043.1"/>
    </source>
</evidence>
<dbReference type="AlphaFoldDB" id="A0A414J0R9"/>
<feature type="domain" description="M23ase beta-sheet core" evidence="3">
    <location>
        <begin position="177"/>
        <end position="271"/>
    </location>
</feature>
<dbReference type="Proteomes" id="UP000283745">
    <property type="component" value="Unassembled WGS sequence"/>
</dbReference>
<dbReference type="InterPro" id="IPR011055">
    <property type="entry name" value="Dup_hybrid_motif"/>
</dbReference>
<dbReference type="PANTHER" id="PTHR21666">
    <property type="entry name" value="PEPTIDASE-RELATED"/>
    <property type="match status" value="1"/>
</dbReference>
<dbReference type="GO" id="GO:0004222">
    <property type="term" value="F:metalloendopeptidase activity"/>
    <property type="evidence" value="ECO:0007669"/>
    <property type="project" value="TreeGrafter"/>
</dbReference>
<dbReference type="EMBL" id="QSKF01000017">
    <property type="protein sequence ID" value="RHE37043.1"/>
    <property type="molecule type" value="Genomic_DNA"/>
</dbReference>
<dbReference type="Pfam" id="PF01551">
    <property type="entry name" value="Peptidase_M23"/>
    <property type="match status" value="1"/>
</dbReference>
<protein>
    <submittedName>
        <fullName evidence="4">M23 family peptidase</fullName>
    </submittedName>
</protein>
<sequence length="276" mass="29268">MSRGEKNMANNRIVRYVTNTALLAVLAAAGIGVYQLGTSGTDVEIQEEAPSYLDDTADTEENEDSAVDAGTSLVEAEMKDEGTDTEKEMTGVENTVLADSEHADQTSVQTVDGNGAAQSAVSTESVSTSASAEAAPKLSFSEDTLMEWPVDGSILLDYNMDQTVYFPTLDQYKLSPAISVQAVEGAPVLASVPGTVYSIEEDPQTGTTVTMEIGSGYQAVYGQLKDLTVEEGDTVTKGTVIGYVGTPTKYYSKEGSNLYFAMKKNGEPVDPIAYLP</sequence>
<dbReference type="PANTHER" id="PTHR21666:SF289">
    <property type="entry name" value="L-ALA--D-GLU ENDOPEPTIDASE"/>
    <property type="match status" value="1"/>
</dbReference>
<proteinExistence type="predicted"/>